<dbReference type="GO" id="GO:0016020">
    <property type="term" value="C:membrane"/>
    <property type="evidence" value="ECO:0007669"/>
    <property type="project" value="UniProtKB-SubCell"/>
</dbReference>
<evidence type="ECO:0000256" key="3">
    <source>
        <dbReference type="ARBA" id="ARBA00022989"/>
    </source>
</evidence>
<dbReference type="Pfam" id="PF00015">
    <property type="entry name" value="MCPsignal"/>
    <property type="match status" value="1"/>
</dbReference>
<keyword evidence="2 9" id="KW-0812">Transmembrane</keyword>
<name>A0A212LVS5_9FIRM</name>
<evidence type="ECO:0000256" key="7">
    <source>
        <dbReference type="PROSITE-ProRule" id="PRU00284"/>
    </source>
</evidence>
<comment type="subcellular location">
    <subcellularLocation>
        <location evidence="1">Membrane</location>
        <topology evidence="1">Multi-pass membrane protein</topology>
    </subcellularLocation>
</comment>
<evidence type="ECO:0000313" key="12">
    <source>
        <dbReference type="EMBL" id="SCM81632.1"/>
    </source>
</evidence>
<dbReference type="PRINTS" id="PR00260">
    <property type="entry name" value="CHEMTRNSDUCR"/>
</dbReference>
<dbReference type="SUPFAM" id="SSF58104">
    <property type="entry name" value="Methyl-accepting chemotaxis protein (MCP) signaling domain"/>
    <property type="match status" value="1"/>
</dbReference>
<dbReference type="Gene3D" id="1.10.287.950">
    <property type="entry name" value="Methyl-accepting chemotaxis protein"/>
    <property type="match status" value="1"/>
</dbReference>
<dbReference type="InterPro" id="IPR004089">
    <property type="entry name" value="MCPsignal_dom"/>
</dbReference>
<sequence length="551" mass="59188">MSIKARLLTVILVLFMFIVGLLGINFYTYSVLQGDAPAINLSGNLRFRAYKLALLSTQYATAAADKKAAIVNDIEQEITACDKIISGFAKGDEALKLEPISDEASKKQYEVVKPYWEKYKTLLASLTNGTDLPAKVGEINATVPAYVAEVNKMVNLLDQSSQSKIAVSKSVQVGVSLLGLIVVLLALFTIINKIIRPINQLADSFAQVATGEGDLTIRLDDRRQDEIGAVTKHFNVFIESVQRIIKVSQETAQQVKHLAQMLSRASEESSRAVEQVANVVQEVAEGANKQNSNMGHLASSTENVAAGMRRMVEHAKEASELSEGSQQQANKGGENAGVVSARTEQLRRTVAEVTENINLLSAHSKDISQIIDLIKAISGQTNLLALNAAIEAARAGEAGRGFAVVAEEVRKLAEQTNEAADSVTTKILQVQQQVDTVHNANTMLGGELTHIETAVANLADALREIMSWSASSKKAVEEITQLNEAASASFVEIAASSNDIAAVSKEIAAESEEAAAAIQEQTASIEEFTATANQLSHLADEMDQLVAKFKV</sequence>
<dbReference type="GO" id="GO:0007165">
    <property type="term" value="P:signal transduction"/>
    <property type="evidence" value="ECO:0007669"/>
    <property type="project" value="UniProtKB-KW"/>
</dbReference>
<organism evidence="12">
    <name type="scientific">uncultured Sporomusa sp</name>
    <dbReference type="NCBI Taxonomy" id="307249"/>
    <lineage>
        <taxon>Bacteria</taxon>
        <taxon>Bacillati</taxon>
        <taxon>Bacillota</taxon>
        <taxon>Negativicutes</taxon>
        <taxon>Selenomonadales</taxon>
        <taxon>Sporomusaceae</taxon>
        <taxon>Sporomusa</taxon>
        <taxon>environmental samples</taxon>
    </lineage>
</organism>
<evidence type="ECO:0000256" key="9">
    <source>
        <dbReference type="SAM" id="Phobius"/>
    </source>
</evidence>
<gene>
    <name evidence="12" type="ORF">KL86SPO_40116</name>
</gene>
<evidence type="ECO:0000256" key="8">
    <source>
        <dbReference type="SAM" id="MobiDB-lite"/>
    </source>
</evidence>
<dbReference type="GO" id="GO:0006935">
    <property type="term" value="P:chemotaxis"/>
    <property type="evidence" value="ECO:0007669"/>
    <property type="project" value="InterPro"/>
</dbReference>
<proteinExistence type="inferred from homology"/>
<evidence type="ECO:0000256" key="2">
    <source>
        <dbReference type="ARBA" id="ARBA00022692"/>
    </source>
</evidence>
<dbReference type="PROSITE" id="PS50111">
    <property type="entry name" value="CHEMOTAXIS_TRANSDUC_2"/>
    <property type="match status" value="1"/>
</dbReference>
<dbReference type="Gene3D" id="1.20.120.960">
    <property type="entry name" value="Histidine kinase NarX, sensor domain"/>
    <property type="match status" value="1"/>
</dbReference>
<feature type="domain" description="Methyl-accepting transducer" evidence="10">
    <location>
        <begin position="265"/>
        <end position="501"/>
    </location>
</feature>
<dbReference type="InterPro" id="IPR003660">
    <property type="entry name" value="HAMP_dom"/>
</dbReference>
<dbReference type="Pfam" id="PF00672">
    <property type="entry name" value="HAMP"/>
    <property type="match status" value="1"/>
</dbReference>
<protein>
    <recommendedName>
        <fullName evidence="13">Methyl-accepting chemotaxis protein</fullName>
    </recommendedName>
</protein>
<evidence type="ECO:0000259" key="11">
    <source>
        <dbReference type="PROSITE" id="PS50885"/>
    </source>
</evidence>
<dbReference type="InterPro" id="IPR029095">
    <property type="entry name" value="NarX-like_N"/>
</dbReference>
<dbReference type="PROSITE" id="PS50885">
    <property type="entry name" value="HAMP"/>
    <property type="match status" value="1"/>
</dbReference>
<dbReference type="GO" id="GO:0004888">
    <property type="term" value="F:transmembrane signaling receptor activity"/>
    <property type="evidence" value="ECO:0007669"/>
    <property type="project" value="InterPro"/>
</dbReference>
<feature type="domain" description="HAMP" evidence="11">
    <location>
        <begin position="192"/>
        <end position="246"/>
    </location>
</feature>
<reference evidence="12" key="1">
    <citation type="submission" date="2016-08" db="EMBL/GenBank/DDBJ databases">
        <authorList>
            <person name="Seilhamer J.J."/>
        </authorList>
    </citation>
    <scope>NUCLEOTIDE SEQUENCE</scope>
    <source>
        <strain evidence="12">86</strain>
    </source>
</reference>
<dbReference type="SMART" id="SM00283">
    <property type="entry name" value="MA"/>
    <property type="match status" value="1"/>
</dbReference>
<evidence type="ECO:0000256" key="4">
    <source>
        <dbReference type="ARBA" id="ARBA00023136"/>
    </source>
</evidence>
<dbReference type="PANTHER" id="PTHR32089:SF112">
    <property type="entry name" value="LYSOZYME-LIKE PROTEIN-RELATED"/>
    <property type="match status" value="1"/>
</dbReference>
<comment type="similarity">
    <text evidence="6">Belongs to the methyl-accepting chemotaxis (MCP) protein family.</text>
</comment>
<keyword evidence="4 9" id="KW-0472">Membrane</keyword>
<evidence type="ECO:0000256" key="5">
    <source>
        <dbReference type="ARBA" id="ARBA00023224"/>
    </source>
</evidence>
<dbReference type="Gene3D" id="1.10.8.500">
    <property type="entry name" value="HAMP domain in histidine kinase"/>
    <property type="match status" value="1"/>
</dbReference>
<dbReference type="InterPro" id="IPR042295">
    <property type="entry name" value="NarX-like_N_sf"/>
</dbReference>
<dbReference type="Pfam" id="PF13675">
    <property type="entry name" value="PilJ"/>
    <property type="match status" value="1"/>
</dbReference>
<keyword evidence="5 7" id="KW-0807">Transducer</keyword>
<dbReference type="AlphaFoldDB" id="A0A212LVS5"/>
<dbReference type="SMART" id="SM00304">
    <property type="entry name" value="HAMP"/>
    <property type="match status" value="2"/>
</dbReference>
<dbReference type="InterPro" id="IPR004090">
    <property type="entry name" value="Chemotax_Me-accpt_rcpt"/>
</dbReference>
<feature type="region of interest" description="Disordered" evidence="8">
    <location>
        <begin position="314"/>
        <end position="339"/>
    </location>
</feature>
<dbReference type="EMBL" id="FMJE01000004">
    <property type="protein sequence ID" value="SCM81632.1"/>
    <property type="molecule type" value="Genomic_DNA"/>
</dbReference>
<evidence type="ECO:0008006" key="13">
    <source>
        <dbReference type="Google" id="ProtNLM"/>
    </source>
</evidence>
<evidence type="ECO:0000256" key="6">
    <source>
        <dbReference type="ARBA" id="ARBA00029447"/>
    </source>
</evidence>
<dbReference type="PANTHER" id="PTHR32089">
    <property type="entry name" value="METHYL-ACCEPTING CHEMOTAXIS PROTEIN MCPB"/>
    <property type="match status" value="1"/>
</dbReference>
<evidence type="ECO:0000259" key="10">
    <source>
        <dbReference type="PROSITE" id="PS50111"/>
    </source>
</evidence>
<dbReference type="CDD" id="cd06225">
    <property type="entry name" value="HAMP"/>
    <property type="match status" value="1"/>
</dbReference>
<dbReference type="RefSeq" id="WP_288184605.1">
    <property type="nucleotide sequence ID" value="NZ_LT608335.1"/>
</dbReference>
<evidence type="ECO:0000256" key="1">
    <source>
        <dbReference type="ARBA" id="ARBA00004141"/>
    </source>
</evidence>
<accession>A0A212LVS5</accession>
<feature type="transmembrane region" description="Helical" evidence="9">
    <location>
        <begin position="7"/>
        <end position="27"/>
    </location>
</feature>
<keyword evidence="3 9" id="KW-1133">Transmembrane helix</keyword>